<reference evidence="11 12" key="1">
    <citation type="submission" date="2022-01" db="EMBL/GenBank/DDBJ databases">
        <title>A chromosome-scale genome assembly of the false clownfish, Amphiprion ocellaris.</title>
        <authorList>
            <person name="Ryu T."/>
        </authorList>
    </citation>
    <scope>NUCLEOTIDE SEQUENCE [LARGE SCALE GENOMIC DNA]</scope>
</reference>
<dbReference type="GO" id="GO:0008017">
    <property type="term" value="F:microtubule binding"/>
    <property type="evidence" value="ECO:0007669"/>
    <property type="project" value="InterPro"/>
</dbReference>
<evidence type="ECO:0000256" key="4">
    <source>
        <dbReference type="ARBA" id="ARBA00022701"/>
    </source>
</evidence>
<feature type="coiled-coil region" evidence="7">
    <location>
        <begin position="151"/>
        <end position="178"/>
    </location>
</feature>
<feature type="coiled-coil region" evidence="7">
    <location>
        <begin position="77"/>
        <end position="104"/>
    </location>
</feature>
<evidence type="ECO:0000256" key="6">
    <source>
        <dbReference type="ARBA" id="ARBA00023212"/>
    </source>
</evidence>
<feature type="region of interest" description="Disordered" evidence="8">
    <location>
        <begin position="513"/>
        <end position="541"/>
    </location>
</feature>
<dbReference type="InterPro" id="IPR025913">
    <property type="entry name" value="Cep57_CLD"/>
</dbReference>
<dbReference type="Pfam" id="PF14073">
    <property type="entry name" value="Cep57_CLD"/>
    <property type="match status" value="1"/>
</dbReference>
<keyword evidence="3" id="KW-0963">Cytoplasm</keyword>
<name>A0A3Q1BW00_AMPOC</name>
<feature type="domain" description="Cep57 centrosome microtubule-binding" evidence="9">
    <location>
        <begin position="361"/>
        <end position="433"/>
    </location>
</feature>
<dbReference type="GeneTree" id="ENSGT00530000063695"/>
<keyword evidence="12" id="KW-1185">Reference proteome</keyword>
<evidence type="ECO:0000256" key="7">
    <source>
        <dbReference type="SAM" id="Coils"/>
    </source>
</evidence>
<dbReference type="GeneID" id="111587815"/>
<accession>A0A3Q1BW00</accession>
<dbReference type="PANTHER" id="PTHR19336:SF11">
    <property type="entry name" value="CENTROSOMAL PROTEIN OF 57 KDA"/>
    <property type="match status" value="1"/>
</dbReference>
<protein>
    <recommendedName>
        <fullName evidence="13">Centrosomal protein 57</fullName>
    </recommendedName>
</protein>
<evidence type="ECO:0000256" key="5">
    <source>
        <dbReference type="ARBA" id="ARBA00023054"/>
    </source>
</evidence>
<dbReference type="GO" id="GO:0005874">
    <property type="term" value="C:microtubule"/>
    <property type="evidence" value="ECO:0007669"/>
    <property type="project" value="UniProtKB-KW"/>
</dbReference>
<dbReference type="PANTHER" id="PTHR19336">
    <property type="entry name" value="UNCHARACTERIZED DUF1167"/>
    <property type="match status" value="1"/>
</dbReference>
<feature type="region of interest" description="Disordered" evidence="8">
    <location>
        <begin position="1"/>
        <end position="27"/>
    </location>
</feature>
<keyword evidence="6" id="KW-0206">Cytoskeleton</keyword>
<reference evidence="11" key="2">
    <citation type="submission" date="2025-08" db="UniProtKB">
        <authorList>
            <consortium name="Ensembl"/>
        </authorList>
    </citation>
    <scope>IDENTIFICATION</scope>
</reference>
<evidence type="ECO:0000256" key="1">
    <source>
        <dbReference type="ARBA" id="ARBA00004300"/>
    </source>
</evidence>
<evidence type="ECO:0000313" key="11">
    <source>
        <dbReference type="Ensembl" id="ENSAOCP00000019027.2"/>
    </source>
</evidence>
<dbReference type="OMA" id="TQNNAEM"/>
<feature type="compositionally biased region" description="Low complexity" evidence="8">
    <location>
        <begin position="360"/>
        <end position="371"/>
    </location>
</feature>
<dbReference type="GO" id="GO:0005813">
    <property type="term" value="C:centrosome"/>
    <property type="evidence" value="ECO:0007669"/>
    <property type="project" value="UniProtKB-SubCell"/>
</dbReference>
<evidence type="ECO:0000313" key="12">
    <source>
        <dbReference type="Proteomes" id="UP001501940"/>
    </source>
</evidence>
<dbReference type="RefSeq" id="XP_023153692.2">
    <property type="nucleotide sequence ID" value="XM_023297924.3"/>
</dbReference>
<dbReference type="InterPro" id="IPR024957">
    <property type="entry name" value="Cep57_MT-bd_dom"/>
</dbReference>
<dbReference type="AlphaFoldDB" id="A0A3Q1BW00"/>
<organism evidence="11 12">
    <name type="scientific">Amphiprion ocellaris</name>
    <name type="common">Clown anemonefish</name>
    <dbReference type="NCBI Taxonomy" id="80972"/>
    <lineage>
        <taxon>Eukaryota</taxon>
        <taxon>Metazoa</taxon>
        <taxon>Chordata</taxon>
        <taxon>Craniata</taxon>
        <taxon>Vertebrata</taxon>
        <taxon>Euteleostomi</taxon>
        <taxon>Actinopterygii</taxon>
        <taxon>Neopterygii</taxon>
        <taxon>Teleostei</taxon>
        <taxon>Neoteleostei</taxon>
        <taxon>Acanthomorphata</taxon>
        <taxon>Ovalentaria</taxon>
        <taxon>Pomacentridae</taxon>
        <taxon>Amphiprion</taxon>
    </lineage>
</organism>
<dbReference type="Ensembl" id="ENSAOCT00000028732.2">
    <property type="protein sequence ID" value="ENSAOCP00000019027.2"/>
    <property type="gene ID" value="ENSAOCG00000024252.2"/>
</dbReference>
<evidence type="ECO:0000259" key="9">
    <source>
        <dbReference type="Pfam" id="PF06657"/>
    </source>
</evidence>
<dbReference type="Pfam" id="PF06657">
    <property type="entry name" value="Cep57_MT_bd"/>
    <property type="match status" value="1"/>
</dbReference>
<comment type="similarity">
    <text evidence="2">Belongs to the translokin family.</text>
</comment>
<reference evidence="11" key="3">
    <citation type="submission" date="2025-09" db="UniProtKB">
        <authorList>
            <consortium name="Ensembl"/>
        </authorList>
    </citation>
    <scope>IDENTIFICATION</scope>
</reference>
<keyword evidence="4" id="KW-0493">Microtubule</keyword>
<dbReference type="GO" id="GO:0042802">
    <property type="term" value="F:identical protein binding"/>
    <property type="evidence" value="ECO:0007669"/>
    <property type="project" value="InterPro"/>
</dbReference>
<evidence type="ECO:0000259" key="10">
    <source>
        <dbReference type="Pfam" id="PF14073"/>
    </source>
</evidence>
<feature type="region of interest" description="Disordered" evidence="8">
    <location>
        <begin position="340"/>
        <end position="371"/>
    </location>
</feature>
<dbReference type="InterPro" id="IPR051756">
    <property type="entry name" value="Centrosomal_MT-associated"/>
</dbReference>
<sequence length="541" mass="61675">METLSKTAAADATRGKEPCPPPAASRVVSESLSLPSYKDYPAHRPLINTLVHHTPQTHTHHFSRSPSPSKAFPETSSAAILSALRNLQEKIRRLELEKGHADLSHHSVGKDVSHTFLQNEKVNQRLTNNQTDTERKMSGQSNCNQVLITHLAAAESRCVKLERQLDHMRRMLRSARTETTSLLKQQASMDRSADHQPDAVSEHAQLDKLERLEQEYLRLTHTQNNAEMKIHELEMKLQEEEHQRKLIQDKANQLQTGLEANRILLKSVSPCLSNRQSKERKSNLKKSSPQLSCTQPHYRLSLRDVPFVAGTSVGFSHSVRANVQSVLSLLKQHQPHLCNSRVLSHNTNSSETGSRRHSDSSSSSSSTGGEELSDLLQALQEELRLMSLEHDELMRQLEDSVSEQKRKELRREQERLLMKMERKGEQISKLYKHKSQIKKLRKEANSRQNRRNEKRGEIEVKGKDRMTTYFLERNTGVSEQQIMGLHEGQMNSQRSNQPAFQKQHRDKLSLMPMTYGDSLSEPLPTSHMSAPQTCPPFKPSD</sequence>
<dbReference type="Gene3D" id="1.20.58.90">
    <property type="match status" value="1"/>
</dbReference>
<evidence type="ECO:0008006" key="13">
    <source>
        <dbReference type="Google" id="ProtNLM"/>
    </source>
</evidence>
<keyword evidence="5 7" id="KW-0175">Coiled coil</keyword>
<feature type="domain" description="Cep57 centrosome localisation" evidence="10">
    <location>
        <begin position="79"/>
        <end position="265"/>
    </location>
</feature>
<evidence type="ECO:0000256" key="2">
    <source>
        <dbReference type="ARBA" id="ARBA00008179"/>
    </source>
</evidence>
<evidence type="ECO:0000256" key="8">
    <source>
        <dbReference type="SAM" id="MobiDB-lite"/>
    </source>
</evidence>
<gene>
    <name evidence="11" type="primary">CEP57</name>
</gene>
<dbReference type="Proteomes" id="UP001501940">
    <property type="component" value="Chromosome 7"/>
</dbReference>
<dbReference type="STRING" id="80972.ENSAOCP00000019027"/>
<feature type="region of interest" description="Disordered" evidence="8">
    <location>
        <begin position="272"/>
        <end position="292"/>
    </location>
</feature>
<evidence type="ECO:0000256" key="3">
    <source>
        <dbReference type="ARBA" id="ARBA00022490"/>
    </source>
</evidence>
<feature type="coiled-coil region" evidence="7">
    <location>
        <begin position="209"/>
        <end position="257"/>
    </location>
</feature>
<proteinExistence type="inferred from homology"/>
<comment type="subcellular location">
    <subcellularLocation>
        <location evidence="1">Cytoplasm</location>
        <location evidence="1">Cytoskeleton</location>
        <location evidence="1">Microtubule organizing center</location>
        <location evidence="1">Centrosome</location>
    </subcellularLocation>
</comment>
<dbReference type="GO" id="GO:0043015">
    <property type="term" value="F:gamma-tubulin binding"/>
    <property type="evidence" value="ECO:0007669"/>
    <property type="project" value="InterPro"/>
</dbReference>